<evidence type="ECO:0000313" key="2">
    <source>
        <dbReference type="EMBL" id="KFI69697.1"/>
    </source>
</evidence>
<dbReference type="STRING" id="78345.BMERY_1787"/>
<organism evidence="2 3">
    <name type="scientific">Bifidobacterium merycicum</name>
    <dbReference type="NCBI Taxonomy" id="78345"/>
    <lineage>
        <taxon>Bacteria</taxon>
        <taxon>Bacillati</taxon>
        <taxon>Actinomycetota</taxon>
        <taxon>Actinomycetes</taxon>
        <taxon>Bifidobacteriales</taxon>
        <taxon>Bifidobacteriaceae</taxon>
        <taxon>Bifidobacterium</taxon>
    </lineage>
</organism>
<sequence length="313" mass="33322">MGSSHGAYNVDSRMPRTERVTSRVIVYRSIDSTNIEAGRLLQDGTLQLNGDSVVAIAADTQSAGRGRLDHAWVSRPGESFAVTFVTAVPRWLALDASVNGWLQMIAGLAAVDGLRGAMRECGAQSIATVNDDADGAGFMLKWPNDVFLGGHKLGGILSQMASLPVGSMTEGYNDDNKGADRIAIIFGIGLNLAIDAEYLPTAQSTSLQLHYAPLPDAESLRDIIAAGIVESLRARLRGFAADPHRQAQDLRDEVEKICYTLGRHAVAHYVDGSEMEGEAVALNADASLDLRTADGIVHTIRTADVGVLPKPCV</sequence>
<dbReference type="PANTHER" id="PTHR12835:SF5">
    <property type="entry name" value="BIOTIN--PROTEIN LIGASE"/>
    <property type="match status" value="1"/>
</dbReference>
<name>A0A087BF97_9BIFI</name>
<dbReference type="PANTHER" id="PTHR12835">
    <property type="entry name" value="BIOTIN PROTEIN LIGASE"/>
    <property type="match status" value="1"/>
</dbReference>
<protein>
    <submittedName>
        <fullName evidence="2">Biotin-(Acetyl-CoA carboxylase) ligase</fullName>
    </submittedName>
</protein>
<feature type="domain" description="BPL/LPL catalytic" evidence="1">
    <location>
        <begin position="29"/>
        <end position="159"/>
    </location>
</feature>
<dbReference type="Pfam" id="PF03099">
    <property type="entry name" value="BPL_LplA_LipB"/>
    <property type="match status" value="1"/>
</dbReference>
<dbReference type="AlphaFoldDB" id="A0A087BF97"/>
<dbReference type="EMBL" id="JGZC01000008">
    <property type="protein sequence ID" value="KFI69697.1"/>
    <property type="molecule type" value="Genomic_DNA"/>
</dbReference>
<reference evidence="2 3" key="1">
    <citation type="submission" date="2014-03" db="EMBL/GenBank/DDBJ databases">
        <title>Genomics of Bifidobacteria.</title>
        <authorList>
            <person name="Ventura M."/>
            <person name="Milani C."/>
            <person name="Lugli G.A."/>
        </authorList>
    </citation>
    <scope>NUCLEOTIDE SEQUENCE [LARGE SCALE GENOMIC DNA]</scope>
    <source>
        <strain evidence="2 3">LMG 11341</strain>
    </source>
</reference>
<keyword evidence="3" id="KW-1185">Reference proteome</keyword>
<comment type="caution">
    <text evidence="2">The sequence shown here is derived from an EMBL/GenBank/DDBJ whole genome shotgun (WGS) entry which is preliminary data.</text>
</comment>
<dbReference type="Gene3D" id="3.30.930.10">
    <property type="entry name" value="Bira Bifunctional Protein, Domain 2"/>
    <property type="match status" value="1"/>
</dbReference>
<dbReference type="InterPro" id="IPR004143">
    <property type="entry name" value="BPL_LPL_catalytic"/>
</dbReference>
<dbReference type="InterPro" id="IPR045864">
    <property type="entry name" value="aa-tRNA-synth_II/BPL/LPL"/>
</dbReference>
<evidence type="ECO:0000313" key="3">
    <source>
        <dbReference type="Proteomes" id="UP000029060"/>
    </source>
</evidence>
<dbReference type="RefSeq" id="WP_234356088.1">
    <property type="nucleotide sequence ID" value="NZ_CADAXU010000007.1"/>
</dbReference>
<keyword evidence="2" id="KW-0436">Ligase</keyword>
<accession>A0A087BF97</accession>
<evidence type="ECO:0000259" key="1">
    <source>
        <dbReference type="Pfam" id="PF03099"/>
    </source>
</evidence>
<dbReference type="GO" id="GO:0004077">
    <property type="term" value="F:biotin--[biotin carboxyl-carrier protein] ligase activity"/>
    <property type="evidence" value="ECO:0007669"/>
    <property type="project" value="TreeGrafter"/>
</dbReference>
<dbReference type="Proteomes" id="UP000029060">
    <property type="component" value="Unassembled WGS sequence"/>
</dbReference>
<proteinExistence type="predicted"/>
<dbReference type="GO" id="GO:0005737">
    <property type="term" value="C:cytoplasm"/>
    <property type="evidence" value="ECO:0007669"/>
    <property type="project" value="TreeGrafter"/>
</dbReference>
<dbReference type="eggNOG" id="COG0340">
    <property type="taxonomic scope" value="Bacteria"/>
</dbReference>
<dbReference type="SUPFAM" id="SSF55681">
    <property type="entry name" value="Class II aaRS and biotin synthetases"/>
    <property type="match status" value="1"/>
</dbReference>
<gene>
    <name evidence="2" type="ORF">BMERY_1787</name>
</gene>